<proteinExistence type="predicted"/>
<comment type="caution">
    <text evidence="3">The sequence shown here is derived from an EMBL/GenBank/DDBJ whole genome shotgun (WGS) entry which is preliminary data.</text>
</comment>
<evidence type="ECO:0008006" key="5">
    <source>
        <dbReference type="Google" id="ProtNLM"/>
    </source>
</evidence>
<dbReference type="Pfam" id="PF13516">
    <property type="entry name" value="LRR_6"/>
    <property type="match status" value="1"/>
</dbReference>
<dbReference type="Pfam" id="PF14580">
    <property type="entry name" value="LRR_9"/>
    <property type="match status" value="1"/>
</dbReference>
<keyword evidence="4" id="KW-1185">Reference proteome</keyword>
<dbReference type="InterPro" id="IPR001611">
    <property type="entry name" value="Leu-rich_rpt"/>
</dbReference>
<evidence type="ECO:0000256" key="1">
    <source>
        <dbReference type="ARBA" id="ARBA00022614"/>
    </source>
</evidence>
<dbReference type="Proteomes" id="UP001146120">
    <property type="component" value="Unassembled WGS sequence"/>
</dbReference>
<protein>
    <recommendedName>
        <fullName evidence="5">Leucine-rich repeat domain-containing protein</fullName>
    </recommendedName>
</protein>
<dbReference type="Gene3D" id="3.80.10.10">
    <property type="entry name" value="Ribonuclease Inhibitor"/>
    <property type="match status" value="2"/>
</dbReference>
<reference evidence="3" key="1">
    <citation type="submission" date="2022-11" db="EMBL/GenBank/DDBJ databases">
        <authorList>
            <person name="Morgan W.R."/>
            <person name="Tartar A."/>
        </authorList>
    </citation>
    <scope>NUCLEOTIDE SEQUENCE</scope>
    <source>
        <strain evidence="3">ARSEF 373</strain>
    </source>
</reference>
<dbReference type="PROSITE" id="PS51450">
    <property type="entry name" value="LRR"/>
    <property type="match status" value="3"/>
</dbReference>
<organism evidence="3 4">
    <name type="scientific">Lagenidium giganteum</name>
    <dbReference type="NCBI Taxonomy" id="4803"/>
    <lineage>
        <taxon>Eukaryota</taxon>
        <taxon>Sar</taxon>
        <taxon>Stramenopiles</taxon>
        <taxon>Oomycota</taxon>
        <taxon>Peronosporomycetes</taxon>
        <taxon>Pythiales</taxon>
        <taxon>Pythiaceae</taxon>
    </lineage>
</organism>
<name>A0AAV2ZKC4_9STRA</name>
<evidence type="ECO:0000313" key="3">
    <source>
        <dbReference type="EMBL" id="DBA04992.1"/>
    </source>
</evidence>
<feature type="non-terminal residue" evidence="3">
    <location>
        <position position="1"/>
    </location>
</feature>
<gene>
    <name evidence="3" type="ORF">N0F65_006994</name>
</gene>
<keyword evidence="1" id="KW-0433">Leucine-rich repeat</keyword>
<dbReference type="InterPro" id="IPR032675">
    <property type="entry name" value="LRR_dom_sf"/>
</dbReference>
<dbReference type="SMART" id="SM00365">
    <property type="entry name" value="LRR_SD22"/>
    <property type="match status" value="3"/>
</dbReference>
<reference evidence="3" key="2">
    <citation type="journal article" date="2023" name="Microbiol Resour">
        <title>Decontamination and Annotation of the Draft Genome Sequence of the Oomycete Lagenidium giganteum ARSEF 373.</title>
        <authorList>
            <person name="Morgan W.R."/>
            <person name="Tartar A."/>
        </authorList>
    </citation>
    <scope>NUCLEOTIDE SEQUENCE</scope>
    <source>
        <strain evidence="3">ARSEF 373</strain>
    </source>
</reference>
<accession>A0AAV2ZKC4</accession>
<dbReference type="AlphaFoldDB" id="A0AAV2ZKC4"/>
<dbReference type="SUPFAM" id="SSF52058">
    <property type="entry name" value="L domain-like"/>
    <property type="match status" value="2"/>
</dbReference>
<dbReference type="PANTHER" id="PTHR15454:SF56">
    <property type="entry name" value="PROTEIN PHOSPHATASE 1 REGULATORY SUBUNIT 7-RELATED"/>
    <property type="match status" value="1"/>
</dbReference>
<evidence type="ECO:0000313" key="4">
    <source>
        <dbReference type="Proteomes" id="UP001146120"/>
    </source>
</evidence>
<keyword evidence="2" id="KW-0677">Repeat</keyword>
<dbReference type="EMBL" id="DAKRPA010000004">
    <property type="protein sequence ID" value="DBA04992.1"/>
    <property type="molecule type" value="Genomic_DNA"/>
</dbReference>
<dbReference type="PANTHER" id="PTHR15454">
    <property type="entry name" value="NISCHARIN RELATED"/>
    <property type="match status" value="1"/>
</dbReference>
<dbReference type="GO" id="GO:0005737">
    <property type="term" value="C:cytoplasm"/>
    <property type="evidence" value="ECO:0007669"/>
    <property type="project" value="TreeGrafter"/>
</dbReference>
<sequence>CCVGIEMADEETPAVDVVDPAVAQAATVQALLEGLSRLDHIFDDSGFAYTAVDAVDKEIVDFTPIKSFPHLQFVNVSKNQIADVAPLADLQYLVAANVSENLLTTAPALSNPYLQSLDISQNKLTNLQGIQSGSVTALKVHGRDFVQWYRNGNSVTENFDAGNQLESLAGLSGLPSLTILEALRNNIEDLSSLASETSKLERLELNENRIANVAGVEVLSSLSSLALQQNQIESTAALETLAALEQLGDLNLSGNPIADSENYRLSVIILLPNLKQLDGVPVTDQERLAALELKAQREAEAAAAEEQTNE</sequence>
<evidence type="ECO:0000256" key="2">
    <source>
        <dbReference type="ARBA" id="ARBA00022737"/>
    </source>
</evidence>